<feature type="domain" description="NadR/Ttd14 AAA" evidence="1">
    <location>
        <begin position="4"/>
        <end position="165"/>
    </location>
</feature>
<gene>
    <name evidence="2" type="ORF">Phou_104830</name>
</gene>
<dbReference type="InterPro" id="IPR027417">
    <property type="entry name" value="P-loop_NTPase"/>
</dbReference>
<dbReference type="EMBL" id="BLPF01000005">
    <property type="protein sequence ID" value="GFJ86303.1"/>
    <property type="molecule type" value="Genomic_DNA"/>
</dbReference>
<evidence type="ECO:0000259" key="1">
    <source>
        <dbReference type="Pfam" id="PF13521"/>
    </source>
</evidence>
<comment type="caution">
    <text evidence="2">The sequence shown here is derived from an EMBL/GenBank/DDBJ whole genome shotgun (WGS) entry which is preliminary data.</text>
</comment>
<dbReference type="Gene3D" id="3.40.50.300">
    <property type="entry name" value="P-loop containing nucleotide triphosphate hydrolases"/>
    <property type="match status" value="1"/>
</dbReference>
<dbReference type="AlphaFoldDB" id="A0A6V8KMC0"/>
<reference evidence="2 3" key="2">
    <citation type="submission" date="2020-03" db="EMBL/GenBank/DDBJ databases">
        <authorList>
            <person name="Ichikawa N."/>
            <person name="Kimura A."/>
            <person name="Kitahashi Y."/>
            <person name="Uohara A."/>
        </authorList>
    </citation>
    <scope>NUCLEOTIDE SEQUENCE [LARGE SCALE GENOMIC DNA]</scope>
    <source>
        <strain evidence="2 3">NBRC 108639</strain>
    </source>
</reference>
<evidence type="ECO:0000313" key="3">
    <source>
        <dbReference type="Proteomes" id="UP000482800"/>
    </source>
</evidence>
<sequence length="175" mass="19497">MPAYILTGTPGSGKTAILRQLELDGHAVVEEAATDVIALWRALGRAEPWREHDFVDQVAALQRRRFAAAAAGGVTFFDRSPVCTLALCRHLGLPPSRLLREEVARAEGEYERTVLFVRNQGFVERTAARRLSFADSLTFERVHEHTYRELGYTLVEVPAGPLAERVATVRRSLTI</sequence>
<keyword evidence="3" id="KW-1185">Reference proteome</keyword>
<evidence type="ECO:0000313" key="2">
    <source>
        <dbReference type="EMBL" id="GFJ86303.1"/>
    </source>
</evidence>
<proteinExistence type="predicted"/>
<reference evidence="2 3" key="1">
    <citation type="submission" date="2020-03" db="EMBL/GenBank/DDBJ databases">
        <title>Whole genome shotgun sequence of Phytohabitans houttuyneae NBRC 108639.</title>
        <authorList>
            <person name="Komaki H."/>
            <person name="Tamura T."/>
        </authorList>
    </citation>
    <scope>NUCLEOTIDE SEQUENCE [LARGE SCALE GENOMIC DNA]</scope>
    <source>
        <strain evidence="2 3">NBRC 108639</strain>
    </source>
</reference>
<dbReference type="Pfam" id="PF13521">
    <property type="entry name" value="AAA_28"/>
    <property type="match status" value="1"/>
</dbReference>
<dbReference type="InterPro" id="IPR038727">
    <property type="entry name" value="NadR/Ttd14_AAA_dom"/>
</dbReference>
<name>A0A6V8KMC0_9ACTN</name>
<dbReference type="SUPFAM" id="SSF52540">
    <property type="entry name" value="P-loop containing nucleoside triphosphate hydrolases"/>
    <property type="match status" value="1"/>
</dbReference>
<dbReference type="Proteomes" id="UP000482800">
    <property type="component" value="Unassembled WGS sequence"/>
</dbReference>
<protein>
    <recommendedName>
        <fullName evidence="1">NadR/Ttd14 AAA domain-containing protein</fullName>
    </recommendedName>
</protein>
<organism evidence="2 3">
    <name type="scientific">Phytohabitans houttuyneae</name>
    <dbReference type="NCBI Taxonomy" id="1076126"/>
    <lineage>
        <taxon>Bacteria</taxon>
        <taxon>Bacillati</taxon>
        <taxon>Actinomycetota</taxon>
        <taxon>Actinomycetes</taxon>
        <taxon>Micromonosporales</taxon>
        <taxon>Micromonosporaceae</taxon>
    </lineage>
</organism>
<accession>A0A6V8KMC0</accession>
<dbReference type="RefSeq" id="WP_173072077.1">
    <property type="nucleotide sequence ID" value="NZ_BAABGO010000002.1"/>
</dbReference>